<dbReference type="GO" id="GO:0016787">
    <property type="term" value="F:hydrolase activity"/>
    <property type="evidence" value="ECO:0007669"/>
    <property type="project" value="UniProtKB-KW"/>
</dbReference>
<accession>A0A1G6GNJ3</accession>
<sequence>MAQILLFHHAYGLTDGILALAERFRAAGHTVHTPDLFEGRRFSSDDEAFPYVEALGGGIVMERGDDAAAALPFDLVYIGVSLGVMPAQRLAQTRPGARAAILLEACVPRTVFADEWPAGVAVQVHGHDKDPFFAGEGDLESARELVSSVEDADLFLYPGDRHRFTDSSLDSYDEQATDLVVQRALGLLARLG</sequence>
<dbReference type="Proteomes" id="UP000199086">
    <property type="component" value="Unassembled WGS sequence"/>
</dbReference>
<dbReference type="Gene3D" id="3.40.50.1820">
    <property type="entry name" value="alpha/beta hydrolase"/>
    <property type="match status" value="1"/>
</dbReference>
<dbReference type="EMBL" id="FMYF01000004">
    <property type="protein sequence ID" value="SDB83413.1"/>
    <property type="molecule type" value="Genomic_DNA"/>
</dbReference>
<dbReference type="Pfam" id="PF01738">
    <property type="entry name" value="DLH"/>
    <property type="match status" value="1"/>
</dbReference>
<name>A0A1G6GNJ3_9ACTN</name>
<reference evidence="2 3" key="1">
    <citation type="submission" date="2016-06" db="EMBL/GenBank/DDBJ databases">
        <authorList>
            <person name="Olsen C.W."/>
            <person name="Carey S."/>
            <person name="Hinshaw L."/>
            <person name="Karasin A.I."/>
        </authorList>
    </citation>
    <scope>NUCLEOTIDE SEQUENCE [LARGE SCALE GENOMIC DNA]</scope>
    <source>
        <strain evidence="2 3">LZ-22</strain>
    </source>
</reference>
<protein>
    <submittedName>
        <fullName evidence="2">Dienelactone hydrolase</fullName>
    </submittedName>
</protein>
<proteinExistence type="predicted"/>
<dbReference type="InterPro" id="IPR002925">
    <property type="entry name" value="Dienelactn_hydro"/>
</dbReference>
<dbReference type="AlphaFoldDB" id="A0A1G6GNJ3"/>
<keyword evidence="3" id="KW-1185">Reference proteome</keyword>
<dbReference type="STRING" id="1577474.GA0111570_104136"/>
<evidence type="ECO:0000259" key="1">
    <source>
        <dbReference type="Pfam" id="PF01738"/>
    </source>
</evidence>
<evidence type="ECO:0000313" key="2">
    <source>
        <dbReference type="EMBL" id="SDB83413.1"/>
    </source>
</evidence>
<feature type="domain" description="Dienelactone hydrolase" evidence="1">
    <location>
        <begin position="4"/>
        <end position="190"/>
    </location>
</feature>
<keyword evidence="2" id="KW-0378">Hydrolase</keyword>
<organism evidence="2 3">
    <name type="scientific">Raineyella antarctica</name>
    <dbReference type="NCBI Taxonomy" id="1577474"/>
    <lineage>
        <taxon>Bacteria</taxon>
        <taxon>Bacillati</taxon>
        <taxon>Actinomycetota</taxon>
        <taxon>Actinomycetes</taxon>
        <taxon>Propionibacteriales</taxon>
        <taxon>Propionibacteriaceae</taxon>
        <taxon>Raineyella</taxon>
    </lineage>
</organism>
<evidence type="ECO:0000313" key="3">
    <source>
        <dbReference type="Proteomes" id="UP000199086"/>
    </source>
</evidence>
<dbReference type="SUPFAM" id="SSF53474">
    <property type="entry name" value="alpha/beta-Hydrolases"/>
    <property type="match status" value="1"/>
</dbReference>
<dbReference type="InterPro" id="IPR029058">
    <property type="entry name" value="AB_hydrolase_fold"/>
</dbReference>
<gene>
    <name evidence="2" type="ORF">GA0111570_104136</name>
</gene>